<evidence type="ECO:0000256" key="2">
    <source>
        <dbReference type="ARBA" id="ARBA00007331"/>
    </source>
</evidence>
<proteinExistence type="inferred from homology"/>
<sequence>MSCSTLEVDIISLDMSGRLPFWPRAPMVNQAISRGIHFEIVYSPAIDDGKARRHLMAGATHLHHLTRGKNLILSSQAKTAFELRAPYDVINLGSLFKLNAAEAKNCLTLEPRAVLYHAETRKHAQGGAVMVDPSSKSQNKRGANESSGIEDALRKRLRQ</sequence>
<dbReference type="PANTHER" id="PTHR13031:SF0">
    <property type="entry name" value="RIBONUCLEASE P PROTEIN SUBUNIT P30"/>
    <property type="match status" value="1"/>
</dbReference>
<reference evidence="5" key="1">
    <citation type="submission" date="2022-07" db="EMBL/GenBank/DDBJ databases">
        <title>Phylogenomic reconstructions and comparative analyses of Kickxellomycotina fungi.</title>
        <authorList>
            <person name="Reynolds N.K."/>
            <person name="Stajich J.E."/>
            <person name="Barry K."/>
            <person name="Grigoriev I.V."/>
            <person name="Crous P."/>
            <person name="Smith M.E."/>
        </authorList>
    </citation>
    <scope>NUCLEOTIDE SEQUENCE</scope>
    <source>
        <strain evidence="5">RSA 1196</strain>
    </source>
</reference>
<dbReference type="SUPFAM" id="SSF89550">
    <property type="entry name" value="PHP domain-like"/>
    <property type="match status" value="1"/>
</dbReference>
<dbReference type="PANTHER" id="PTHR13031">
    <property type="entry name" value="RIBONUCLEASE P SUBUNIT P30"/>
    <property type="match status" value="1"/>
</dbReference>
<dbReference type="EMBL" id="JANBPY010003517">
    <property type="protein sequence ID" value="KAJ1951343.1"/>
    <property type="molecule type" value="Genomic_DNA"/>
</dbReference>
<dbReference type="Proteomes" id="UP001150925">
    <property type="component" value="Unassembled WGS sequence"/>
</dbReference>
<comment type="similarity">
    <text evidence="2">Belongs to the eukaryotic/archaeal RNase P protein component 3 family.</text>
</comment>
<organism evidence="5 6">
    <name type="scientific">Dispira parvispora</name>
    <dbReference type="NCBI Taxonomy" id="1520584"/>
    <lineage>
        <taxon>Eukaryota</taxon>
        <taxon>Fungi</taxon>
        <taxon>Fungi incertae sedis</taxon>
        <taxon>Zoopagomycota</taxon>
        <taxon>Kickxellomycotina</taxon>
        <taxon>Dimargaritomycetes</taxon>
        <taxon>Dimargaritales</taxon>
        <taxon>Dimargaritaceae</taxon>
        <taxon>Dispira</taxon>
    </lineage>
</organism>
<evidence type="ECO:0000256" key="4">
    <source>
        <dbReference type="SAM" id="MobiDB-lite"/>
    </source>
</evidence>
<keyword evidence="6" id="KW-1185">Reference proteome</keyword>
<evidence type="ECO:0000256" key="1">
    <source>
        <dbReference type="ARBA" id="ARBA00004123"/>
    </source>
</evidence>
<dbReference type="GO" id="GO:0003723">
    <property type="term" value="F:RNA binding"/>
    <property type="evidence" value="ECO:0007669"/>
    <property type="project" value="TreeGrafter"/>
</dbReference>
<dbReference type="GO" id="GO:0004526">
    <property type="term" value="F:ribonuclease P activity"/>
    <property type="evidence" value="ECO:0007669"/>
    <property type="project" value="UniProtKB-EC"/>
</dbReference>
<evidence type="ECO:0000313" key="5">
    <source>
        <dbReference type="EMBL" id="KAJ1951343.1"/>
    </source>
</evidence>
<keyword evidence="5" id="KW-0378">Hydrolase</keyword>
<protein>
    <submittedName>
        <fullName evidence="5">RNA-binding RNA processing protein rpp1</fullName>
        <ecNumber evidence="5">3.1.26.5</ecNumber>
    </submittedName>
</protein>
<accession>A0A9W8AP99</accession>
<evidence type="ECO:0000313" key="6">
    <source>
        <dbReference type="Proteomes" id="UP001150925"/>
    </source>
</evidence>
<dbReference type="OrthoDB" id="17948at2759"/>
<dbReference type="GO" id="GO:0005655">
    <property type="term" value="C:nucleolar ribonuclease P complex"/>
    <property type="evidence" value="ECO:0007669"/>
    <property type="project" value="TreeGrafter"/>
</dbReference>
<feature type="compositionally biased region" description="Polar residues" evidence="4">
    <location>
        <begin position="134"/>
        <end position="147"/>
    </location>
</feature>
<keyword evidence="3" id="KW-0819">tRNA processing</keyword>
<dbReference type="AlphaFoldDB" id="A0A9W8AP99"/>
<dbReference type="Pfam" id="PF01876">
    <property type="entry name" value="RNase_P_p30"/>
    <property type="match status" value="1"/>
</dbReference>
<name>A0A9W8AP99_9FUNG</name>
<dbReference type="InterPro" id="IPR016195">
    <property type="entry name" value="Pol/histidinol_Pase-like"/>
</dbReference>
<dbReference type="Gene3D" id="3.20.20.140">
    <property type="entry name" value="Metal-dependent hydrolases"/>
    <property type="match status" value="1"/>
</dbReference>
<evidence type="ECO:0000256" key="3">
    <source>
        <dbReference type="ARBA" id="ARBA00022694"/>
    </source>
</evidence>
<gene>
    <name evidence="5" type="primary">RPP1</name>
    <name evidence="5" type="ORF">IWQ62_006435</name>
</gene>
<feature type="region of interest" description="Disordered" evidence="4">
    <location>
        <begin position="125"/>
        <end position="159"/>
    </location>
</feature>
<dbReference type="InterPro" id="IPR002738">
    <property type="entry name" value="RNase_P_p30"/>
</dbReference>
<dbReference type="GO" id="GO:0008033">
    <property type="term" value="P:tRNA processing"/>
    <property type="evidence" value="ECO:0007669"/>
    <property type="project" value="UniProtKB-KW"/>
</dbReference>
<comment type="subcellular location">
    <subcellularLocation>
        <location evidence="1">Nucleus</location>
    </subcellularLocation>
</comment>
<dbReference type="EC" id="3.1.26.5" evidence="5"/>
<comment type="caution">
    <text evidence="5">The sequence shown here is derived from an EMBL/GenBank/DDBJ whole genome shotgun (WGS) entry which is preliminary data.</text>
</comment>